<feature type="region of interest" description="Disordered" evidence="1">
    <location>
        <begin position="1"/>
        <end position="23"/>
    </location>
</feature>
<evidence type="ECO:0000313" key="3">
    <source>
        <dbReference type="Proteomes" id="UP000000768"/>
    </source>
</evidence>
<dbReference type="InParanoid" id="A0A1B6PEL8"/>
<dbReference type="eggNOG" id="ENOG502S7DA">
    <property type="taxonomic scope" value="Eukaryota"/>
</dbReference>
<reference evidence="2 3" key="1">
    <citation type="journal article" date="2009" name="Nature">
        <title>The Sorghum bicolor genome and the diversification of grasses.</title>
        <authorList>
            <person name="Paterson A.H."/>
            <person name="Bowers J.E."/>
            <person name="Bruggmann R."/>
            <person name="Dubchak I."/>
            <person name="Grimwood J."/>
            <person name="Gundlach H."/>
            <person name="Haberer G."/>
            <person name="Hellsten U."/>
            <person name="Mitros T."/>
            <person name="Poliakov A."/>
            <person name="Schmutz J."/>
            <person name="Spannagl M."/>
            <person name="Tang H."/>
            <person name="Wang X."/>
            <person name="Wicker T."/>
            <person name="Bharti A.K."/>
            <person name="Chapman J."/>
            <person name="Feltus F.A."/>
            <person name="Gowik U."/>
            <person name="Grigoriev I.V."/>
            <person name="Lyons E."/>
            <person name="Maher C.A."/>
            <person name="Martis M."/>
            <person name="Narechania A."/>
            <person name="Otillar R.P."/>
            <person name="Penning B.W."/>
            <person name="Salamov A.A."/>
            <person name="Wang Y."/>
            <person name="Zhang L."/>
            <person name="Carpita N.C."/>
            <person name="Freeling M."/>
            <person name="Gingle A.R."/>
            <person name="Hash C.T."/>
            <person name="Keller B."/>
            <person name="Klein P."/>
            <person name="Kresovich S."/>
            <person name="McCann M.C."/>
            <person name="Ming R."/>
            <person name="Peterson D.G."/>
            <person name="Mehboob-ur-Rahman"/>
            <person name="Ware D."/>
            <person name="Westhoff P."/>
            <person name="Mayer K.F."/>
            <person name="Messing J."/>
            <person name="Rokhsar D.S."/>
        </authorList>
    </citation>
    <scope>NUCLEOTIDE SEQUENCE [LARGE SCALE GENOMIC DNA]</scope>
    <source>
        <strain evidence="3">cv. BTx623</strain>
    </source>
</reference>
<accession>A0A1B6PEL8</accession>
<dbReference type="OMA" id="DTGRRWI"/>
<evidence type="ECO:0000313" key="2">
    <source>
        <dbReference type="EMBL" id="KXG24118.1"/>
    </source>
</evidence>
<keyword evidence="3" id="KW-1185">Reference proteome</keyword>
<dbReference type="AlphaFoldDB" id="A0A1B6PEL8"/>
<feature type="compositionally biased region" description="Low complexity" evidence="1">
    <location>
        <begin position="129"/>
        <end position="143"/>
    </location>
</feature>
<dbReference type="EMBL" id="CM000767">
    <property type="protein sequence ID" value="KXG24118.1"/>
    <property type="molecule type" value="Genomic_DNA"/>
</dbReference>
<feature type="compositionally biased region" description="Low complexity" evidence="1">
    <location>
        <begin position="150"/>
        <end position="165"/>
    </location>
</feature>
<dbReference type="OrthoDB" id="745459at2759"/>
<organism evidence="2 3">
    <name type="scientific">Sorghum bicolor</name>
    <name type="common">Sorghum</name>
    <name type="synonym">Sorghum vulgare</name>
    <dbReference type="NCBI Taxonomy" id="4558"/>
    <lineage>
        <taxon>Eukaryota</taxon>
        <taxon>Viridiplantae</taxon>
        <taxon>Streptophyta</taxon>
        <taxon>Embryophyta</taxon>
        <taxon>Tracheophyta</taxon>
        <taxon>Spermatophyta</taxon>
        <taxon>Magnoliopsida</taxon>
        <taxon>Liliopsida</taxon>
        <taxon>Poales</taxon>
        <taxon>Poaceae</taxon>
        <taxon>PACMAD clade</taxon>
        <taxon>Panicoideae</taxon>
        <taxon>Andropogonodae</taxon>
        <taxon>Andropogoneae</taxon>
        <taxon>Sorghinae</taxon>
        <taxon>Sorghum</taxon>
    </lineage>
</organism>
<dbReference type="PANTHER" id="PTHR33696:SF16">
    <property type="entry name" value="EXPRESSED PROTEIN"/>
    <property type="match status" value="1"/>
</dbReference>
<gene>
    <name evidence="2" type="ORF">SORBI_3008G187300</name>
</gene>
<name>A0A1B6PEL8_SORBI</name>
<feature type="region of interest" description="Disordered" evidence="1">
    <location>
        <begin position="119"/>
        <end position="168"/>
    </location>
</feature>
<protein>
    <submittedName>
        <fullName evidence="2">Uncharacterized protein</fullName>
    </submittedName>
</protein>
<proteinExistence type="predicted"/>
<dbReference type="Proteomes" id="UP000000768">
    <property type="component" value="Chromosome 8"/>
</dbReference>
<dbReference type="Gramene" id="KXG24118">
    <property type="protein sequence ID" value="KXG24118"/>
    <property type="gene ID" value="SORBI_3008G187300"/>
</dbReference>
<feature type="compositionally biased region" description="Polar residues" evidence="1">
    <location>
        <begin position="1"/>
        <end position="20"/>
    </location>
</feature>
<dbReference type="PANTHER" id="PTHR33696">
    <property type="entry name" value="T22J18.15-RELATED"/>
    <property type="match status" value="1"/>
</dbReference>
<sequence>MTTTTTITSKCQGSADNLLSDSERQPPSFPLLHLLRLLSLTPRTHTERQSIHIYKQDDTGRRWITPSQSSRSCRRGGATTTMGQQEELAAVLKPPAGMVFSWEPVAVISTKPAAVEARGDTIVMPPGSPTKKAAAAPPARRLSVPPPPGRTATRSLSSRGASGRAVRPEDDPFLAAYLACTKSTKGGRDAGGTPGEANKQGRSRFTWARLGLSCKSSAGVVERSMVKVAKRPELDPRDA</sequence>
<reference evidence="3" key="2">
    <citation type="journal article" date="2018" name="Plant J.">
        <title>The Sorghum bicolor reference genome: improved assembly, gene annotations, a transcriptome atlas, and signatures of genome organization.</title>
        <authorList>
            <person name="McCormick R.F."/>
            <person name="Truong S.K."/>
            <person name="Sreedasyam A."/>
            <person name="Jenkins J."/>
            <person name="Shu S."/>
            <person name="Sims D."/>
            <person name="Kennedy M."/>
            <person name="Amirebrahimi M."/>
            <person name="Weers B.D."/>
            <person name="McKinley B."/>
            <person name="Mattison A."/>
            <person name="Morishige D.T."/>
            <person name="Grimwood J."/>
            <person name="Schmutz J."/>
            <person name="Mullet J.E."/>
        </authorList>
    </citation>
    <scope>NUCLEOTIDE SEQUENCE [LARGE SCALE GENOMIC DNA]</scope>
    <source>
        <strain evidence="3">cv. BTx623</strain>
    </source>
</reference>
<evidence type="ECO:0000256" key="1">
    <source>
        <dbReference type="SAM" id="MobiDB-lite"/>
    </source>
</evidence>